<sequence>MARAEVVRPYRGMSAANRRDERRDKLLAAGRQVWGEAGPAEVTVRRVCAASGLTPRYFYEQFPTRDALVLAVAAQVHEELAATLVEASRSESGGLERKLRRALTAYLDAIADDPRIHRILTSDAHGTAGLEELRARSVGIVTDLVVQYSAEFLDTPAAPEDRRREALFVVGGINQLVEAWLHDPRQSSAELATLCTELALAVATRTG</sequence>
<name>A0A4R1FP39_9NOCA</name>
<dbReference type="Gene3D" id="1.10.357.10">
    <property type="entry name" value="Tetracycline Repressor, domain 2"/>
    <property type="match status" value="1"/>
</dbReference>
<comment type="caution">
    <text evidence="6">The sequence shown here is derived from an EMBL/GenBank/DDBJ whole genome shotgun (WGS) entry which is preliminary data.</text>
</comment>
<protein>
    <submittedName>
        <fullName evidence="6">TetR family transcriptional regulator</fullName>
    </submittedName>
</protein>
<evidence type="ECO:0000259" key="5">
    <source>
        <dbReference type="PROSITE" id="PS50977"/>
    </source>
</evidence>
<reference evidence="6 7" key="1">
    <citation type="submission" date="2019-03" db="EMBL/GenBank/DDBJ databases">
        <title>Genomic Encyclopedia of Type Strains, Phase IV (KMG-IV): sequencing the most valuable type-strain genomes for metagenomic binning, comparative biology and taxonomic classification.</title>
        <authorList>
            <person name="Goeker M."/>
        </authorList>
    </citation>
    <scope>NUCLEOTIDE SEQUENCE [LARGE SCALE GENOMIC DNA]</scope>
    <source>
        <strain evidence="6 7">DSM 44684</strain>
    </source>
</reference>
<dbReference type="InterPro" id="IPR050109">
    <property type="entry name" value="HTH-type_TetR-like_transc_reg"/>
</dbReference>
<dbReference type="InterPro" id="IPR001647">
    <property type="entry name" value="HTH_TetR"/>
</dbReference>
<dbReference type="GO" id="GO:0003700">
    <property type="term" value="F:DNA-binding transcription factor activity"/>
    <property type="evidence" value="ECO:0007669"/>
    <property type="project" value="TreeGrafter"/>
</dbReference>
<dbReference type="EMBL" id="SMFR01000003">
    <property type="protein sequence ID" value="TCJ95262.1"/>
    <property type="molecule type" value="Genomic_DNA"/>
</dbReference>
<keyword evidence="7" id="KW-1185">Reference proteome</keyword>
<evidence type="ECO:0000313" key="7">
    <source>
        <dbReference type="Proteomes" id="UP000294856"/>
    </source>
</evidence>
<proteinExistence type="predicted"/>
<feature type="DNA-binding region" description="H-T-H motif" evidence="4">
    <location>
        <begin position="43"/>
        <end position="62"/>
    </location>
</feature>
<keyword evidence="2 4" id="KW-0238">DNA-binding</keyword>
<evidence type="ECO:0000256" key="2">
    <source>
        <dbReference type="ARBA" id="ARBA00023125"/>
    </source>
</evidence>
<evidence type="ECO:0000256" key="1">
    <source>
        <dbReference type="ARBA" id="ARBA00023015"/>
    </source>
</evidence>
<dbReference type="PANTHER" id="PTHR30055:SF234">
    <property type="entry name" value="HTH-TYPE TRANSCRIPTIONAL REGULATOR BETI"/>
    <property type="match status" value="1"/>
</dbReference>
<keyword evidence="3" id="KW-0804">Transcription</keyword>
<evidence type="ECO:0000256" key="3">
    <source>
        <dbReference type="ARBA" id="ARBA00023163"/>
    </source>
</evidence>
<dbReference type="OrthoDB" id="9790413at2"/>
<evidence type="ECO:0000256" key="4">
    <source>
        <dbReference type="PROSITE-ProRule" id="PRU00335"/>
    </source>
</evidence>
<accession>A0A4R1FP39</accession>
<dbReference type="STRING" id="1210063.GCA_001612665_03836"/>
<dbReference type="AlphaFoldDB" id="A0A4R1FP39"/>
<dbReference type="PANTHER" id="PTHR30055">
    <property type="entry name" value="HTH-TYPE TRANSCRIPTIONAL REGULATOR RUTR"/>
    <property type="match status" value="1"/>
</dbReference>
<evidence type="ECO:0000313" key="6">
    <source>
        <dbReference type="EMBL" id="TCJ95262.1"/>
    </source>
</evidence>
<dbReference type="SUPFAM" id="SSF48498">
    <property type="entry name" value="Tetracyclin repressor-like, C-terminal domain"/>
    <property type="match status" value="1"/>
</dbReference>
<dbReference type="InterPro" id="IPR036271">
    <property type="entry name" value="Tet_transcr_reg_TetR-rel_C_sf"/>
</dbReference>
<dbReference type="GO" id="GO:0000976">
    <property type="term" value="F:transcription cis-regulatory region binding"/>
    <property type="evidence" value="ECO:0007669"/>
    <property type="project" value="TreeGrafter"/>
</dbReference>
<keyword evidence="1" id="KW-0805">Transcription regulation</keyword>
<gene>
    <name evidence="6" type="ORF">DFR71_4177</name>
</gene>
<dbReference type="InterPro" id="IPR009057">
    <property type="entry name" value="Homeodomain-like_sf"/>
</dbReference>
<dbReference type="SUPFAM" id="SSF46689">
    <property type="entry name" value="Homeodomain-like"/>
    <property type="match status" value="1"/>
</dbReference>
<dbReference type="RefSeq" id="WP_067452743.1">
    <property type="nucleotide sequence ID" value="NZ_SMFR01000003.1"/>
</dbReference>
<dbReference type="PROSITE" id="PS50977">
    <property type="entry name" value="HTH_TETR_2"/>
    <property type="match status" value="1"/>
</dbReference>
<dbReference type="Proteomes" id="UP000294856">
    <property type="component" value="Unassembled WGS sequence"/>
</dbReference>
<feature type="domain" description="HTH tetR-type" evidence="5">
    <location>
        <begin position="20"/>
        <end position="80"/>
    </location>
</feature>
<organism evidence="6 7">
    <name type="scientific">Nocardia alba</name>
    <dbReference type="NCBI Taxonomy" id="225051"/>
    <lineage>
        <taxon>Bacteria</taxon>
        <taxon>Bacillati</taxon>
        <taxon>Actinomycetota</taxon>
        <taxon>Actinomycetes</taxon>
        <taxon>Mycobacteriales</taxon>
        <taxon>Nocardiaceae</taxon>
        <taxon>Nocardia</taxon>
    </lineage>
</organism>
<dbReference type="Pfam" id="PF00440">
    <property type="entry name" value="TetR_N"/>
    <property type="match status" value="1"/>
</dbReference>